<keyword evidence="3 6" id="KW-0731">Sigma factor</keyword>
<keyword evidence="4 6" id="KW-0238">DNA-binding</keyword>
<evidence type="ECO:0000256" key="4">
    <source>
        <dbReference type="ARBA" id="ARBA00023125"/>
    </source>
</evidence>
<dbReference type="InterPro" id="IPR036388">
    <property type="entry name" value="WH-like_DNA-bd_sf"/>
</dbReference>
<proteinExistence type="inferred from homology"/>
<evidence type="ECO:0000256" key="6">
    <source>
        <dbReference type="RuleBase" id="RU000716"/>
    </source>
</evidence>
<protein>
    <recommendedName>
        <fullName evidence="6">RNA polymerase sigma factor</fullName>
    </recommendedName>
</protein>
<sequence>MEYLPCTTFAGAAGTWFPQHSYFPNATPPQSAAEAQMHETLGFMSSNRLDAMEDDSVQTPDDLLRQVALGAESAFESLYDAMASRVFGLVLRVLRDQAQSEEVTQEVFVEAWQQAKRFDPSRGTAASWLLTIAHRRAVDRVRSSQASQARDLRIGIKEFQDSYEDVEENAILHDETVRVARALQQLSAPQREAIQLAYFGGYTHLEVAELLKVPVGTAKTRIRDGMGKLRELMGVA</sequence>
<feature type="domain" description="RNA polymerase sigma-70 region 2" evidence="7">
    <location>
        <begin position="78"/>
        <end position="145"/>
    </location>
</feature>
<dbReference type="SUPFAM" id="SSF88659">
    <property type="entry name" value="Sigma3 and sigma4 domains of RNA polymerase sigma factors"/>
    <property type="match status" value="1"/>
</dbReference>
<evidence type="ECO:0000259" key="8">
    <source>
        <dbReference type="Pfam" id="PF08281"/>
    </source>
</evidence>
<dbReference type="NCBIfam" id="TIGR02937">
    <property type="entry name" value="sigma70-ECF"/>
    <property type="match status" value="1"/>
</dbReference>
<dbReference type="Pfam" id="PF04542">
    <property type="entry name" value="Sigma70_r2"/>
    <property type="match status" value="1"/>
</dbReference>
<dbReference type="InterPro" id="IPR014284">
    <property type="entry name" value="RNA_pol_sigma-70_dom"/>
</dbReference>
<dbReference type="InterPro" id="IPR013249">
    <property type="entry name" value="RNA_pol_sigma70_r4_t2"/>
</dbReference>
<comment type="caution">
    <text evidence="9">The sequence shown here is derived from an EMBL/GenBank/DDBJ whole genome shotgun (WGS) entry which is preliminary data.</text>
</comment>
<dbReference type="EMBL" id="BJNE01000006">
    <property type="protein sequence ID" value="GEC12567.1"/>
    <property type="molecule type" value="Genomic_DNA"/>
</dbReference>
<evidence type="ECO:0000256" key="1">
    <source>
        <dbReference type="ARBA" id="ARBA00010641"/>
    </source>
</evidence>
<dbReference type="PANTHER" id="PTHR43133">
    <property type="entry name" value="RNA POLYMERASE ECF-TYPE SIGMA FACTO"/>
    <property type="match status" value="1"/>
</dbReference>
<evidence type="ECO:0000313" key="10">
    <source>
        <dbReference type="Proteomes" id="UP000316242"/>
    </source>
</evidence>
<dbReference type="Pfam" id="PF08281">
    <property type="entry name" value="Sigma70_r4_2"/>
    <property type="match status" value="1"/>
</dbReference>
<evidence type="ECO:0000256" key="5">
    <source>
        <dbReference type="ARBA" id="ARBA00023163"/>
    </source>
</evidence>
<evidence type="ECO:0000259" key="7">
    <source>
        <dbReference type="Pfam" id="PF04542"/>
    </source>
</evidence>
<dbReference type="NCBIfam" id="NF007228">
    <property type="entry name" value="PRK09646.1"/>
    <property type="match status" value="1"/>
</dbReference>
<keyword evidence="2 6" id="KW-0805">Transcription regulation</keyword>
<name>A0ABQ0RL73_GLUNI</name>
<gene>
    <name evidence="9" type="primary">rpoE_2</name>
    <name evidence="9" type="ORF">ANI01nite_17700</name>
</gene>
<evidence type="ECO:0000256" key="2">
    <source>
        <dbReference type="ARBA" id="ARBA00023015"/>
    </source>
</evidence>
<accession>A0ABQ0RL73</accession>
<dbReference type="InterPro" id="IPR039425">
    <property type="entry name" value="RNA_pol_sigma-70-like"/>
</dbReference>
<organism evidence="9 10">
    <name type="scientific">Glutamicibacter nicotianae</name>
    <name type="common">Arthrobacter nicotianae</name>
    <dbReference type="NCBI Taxonomy" id="37929"/>
    <lineage>
        <taxon>Bacteria</taxon>
        <taxon>Bacillati</taxon>
        <taxon>Actinomycetota</taxon>
        <taxon>Actinomycetes</taxon>
        <taxon>Micrococcales</taxon>
        <taxon>Micrococcaceae</taxon>
        <taxon>Glutamicibacter</taxon>
    </lineage>
</organism>
<dbReference type="Proteomes" id="UP000316242">
    <property type="component" value="Unassembled WGS sequence"/>
</dbReference>
<reference evidence="9 10" key="1">
    <citation type="submission" date="2019-06" db="EMBL/GenBank/DDBJ databases">
        <title>Whole genome shotgun sequence of Glutamicibacter nicotianae NBRC 14234.</title>
        <authorList>
            <person name="Hosoyama A."/>
            <person name="Uohara A."/>
            <person name="Ohji S."/>
            <person name="Ichikawa N."/>
        </authorList>
    </citation>
    <scope>NUCLEOTIDE SEQUENCE [LARGE SCALE GENOMIC DNA]</scope>
    <source>
        <strain evidence="9 10">NBRC 14234</strain>
    </source>
</reference>
<dbReference type="InterPro" id="IPR013325">
    <property type="entry name" value="RNA_pol_sigma_r2"/>
</dbReference>
<dbReference type="PROSITE" id="PS01063">
    <property type="entry name" value="SIGMA70_ECF"/>
    <property type="match status" value="1"/>
</dbReference>
<comment type="similarity">
    <text evidence="1 6">Belongs to the sigma-70 factor family. ECF subfamily.</text>
</comment>
<dbReference type="SUPFAM" id="SSF88946">
    <property type="entry name" value="Sigma2 domain of RNA polymerase sigma factors"/>
    <property type="match status" value="1"/>
</dbReference>
<dbReference type="Gene3D" id="1.10.1740.10">
    <property type="match status" value="1"/>
</dbReference>
<dbReference type="Gene3D" id="1.10.10.10">
    <property type="entry name" value="Winged helix-like DNA-binding domain superfamily/Winged helix DNA-binding domain"/>
    <property type="match status" value="1"/>
</dbReference>
<dbReference type="InterPro" id="IPR007627">
    <property type="entry name" value="RNA_pol_sigma70_r2"/>
</dbReference>
<dbReference type="InterPro" id="IPR013324">
    <property type="entry name" value="RNA_pol_sigma_r3/r4-like"/>
</dbReference>
<dbReference type="InterPro" id="IPR000838">
    <property type="entry name" value="RNA_pol_sigma70_ECF_CS"/>
</dbReference>
<feature type="domain" description="RNA polymerase sigma factor 70 region 4 type 2" evidence="8">
    <location>
        <begin position="178"/>
        <end position="229"/>
    </location>
</feature>
<keyword evidence="10" id="KW-1185">Reference proteome</keyword>
<dbReference type="CDD" id="cd06171">
    <property type="entry name" value="Sigma70_r4"/>
    <property type="match status" value="1"/>
</dbReference>
<dbReference type="PANTHER" id="PTHR43133:SF66">
    <property type="entry name" value="ECF RNA POLYMERASE SIGMA FACTOR SIGK"/>
    <property type="match status" value="1"/>
</dbReference>
<evidence type="ECO:0000256" key="3">
    <source>
        <dbReference type="ARBA" id="ARBA00023082"/>
    </source>
</evidence>
<evidence type="ECO:0000313" key="9">
    <source>
        <dbReference type="EMBL" id="GEC12567.1"/>
    </source>
</evidence>
<keyword evidence="5 6" id="KW-0804">Transcription</keyword>